<organism evidence="1 2">
    <name type="scientific">Flavobacterium luminosum</name>
    <dbReference type="NCBI Taxonomy" id="2949086"/>
    <lineage>
        <taxon>Bacteria</taxon>
        <taxon>Pseudomonadati</taxon>
        <taxon>Bacteroidota</taxon>
        <taxon>Flavobacteriia</taxon>
        <taxon>Flavobacteriales</taxon>
        <taxon>Flavobacteriaceae</taxon>
        <taxon>Flavobacterium</taxon>
    </lineage>
</organism>
<accession>A0ABT0TQM6</accession>
<sequence>MEMNYSKLKATIQAVIDCLVVKDQTGAAQKLQEANTILEELTDFAVQDEDLITLSKYRLLLEQLALKNG</sequence>
<dbReference type="EMBL" id="JAMLJM010000009">
    <property type="protein sequence ID" value="MCL9809794.1"/>
    <property type="molecule type" value="Genomic_DNA"/>
</dbReference>
<protein>
    <submittedName>
        <fullName evidence="1">Uncharacterized protein</fullName>
    </submittedName>
</protein>
<evidence type="ECO:0000313" key="1">
    <source>
        <dbReference type="EMBL" id="MCL9809794.1"/>
    </source>
</evidence>
<keyword evidence="2" id="KW-1185">Reference proteome</keyword>
<comment type="caution">
    <text evidence="1">The sequence shown here is derived from an EMBL/GenBank/DDBJ whole genome shotgun (WGS) entry which is preliminary data.</text>
</comment>
<gene>
    <name evidence="1" type="ORF">NAT50_10535</name>
</gene>
<proteinExistence type="predicted"/>
<name>A0ABT0TQM6_9FLAO</name>
<reference evidence="1 2" key="1">
    <citation type="submission" date="2022-05" db="EMBL/GenBank/DDBJ databases">
        <title>Flavobacterium sp., isolated from activated sludge.</title>
        <authorList>
            <person name="Ran Q."/>
        </authorList>
    </citation>
    <scope>NUCLEOTIDE SEQUENCE [LARGE SCALE GENOMIC DNA]</scope>
    <source>
        <strain evidence="1 2">HXWNR70</strain>
    </source>
</reference>
<evidence type="ECO:0000313" key="2">
    <source>
        <dbReference type="Proteomes" id="UP001317191"/>
    </source>
</evidence>
<dbReference type="Proteomes" id="UP001317191">
    <property type="component" value="Unassembled WGS sequence"/>
</dbReference>
<dbReference type="RefSeq" id="WP_250593191.1">
    <property type="nucleotide sequence ID" value="NZ_JAMLJM010000009.1"/>
</dbReference>